<organism evidence="3 4">
    <name type="scientific">Dendrobium chrysotoxum</name>
    <name type="common">Orchid</name>
    <dbReference type="NCBI Taxonomy" id="161865"/>
    <lineage>
        <taxon>Eukaryota</taxon>
        <taxon>Viridiplantae</taxon>
        <taxon>Streptophyta</taxon>
        <taxon>Embryophyta</taxon>
        <taxon>Tracheophyta</taxon>
        <taxon>Spermatophyta</taxon>
        <taxon>Magnoliopsida</taxon>
        <taxon>Liliopsida</taxon>
        <taxon>Asparagales</taxon>
        <taxon>Orchidaceae</taxon>
        <taxon>Epidendroideae</taxon>
        <taxon>Malaxideae</taxon>
        <taxon>Dendrobiinae</taxon>
        <taxon>Dendrobium</taxon>
    </lineage>
</organism>
<sequence length="329" mass="36854">MAYIRNLPEDLHGSMQKLELDGRKTTGLFLSAAAPGLELVWVVEPEHQGLERHNASLSVCFQLDNTVPQRSISRIIASYNERSIDRQGSVLLEIEYSYGGKPLLAKIDLEEPNPCNLCGSPRQFEMQMMPPLLYFLHEAVDGSSACLLEKWNWMTLLVYTCSSIYWHCCEFIDTDMDIDIVTNDTFADLLYCTDTVSNTDIDTDATTGCDWGGRRPVVGSSMVGGGRWRLAVGIGRKIRASMVAKKMDALEEHLEVEIGQMKFEISDLQTQVSDLKKDVSTIHDKFDSKIFILEEMLKKVLEGQTKISPSEVREGADSHGSGKNPKPIR</sequence>
<keyword evidence="4" id="KW-1185">Reference proteome</keyword>
<dbReference type="Pfam" id="PF04194">
    <property type="entry name" value="PDCD2_C"/>
    <property type="match status" value="1"/>
</dbReference>
<dbReference type="PANTHER" id="PTHR47762">
    <property type="entry name" value="OSJNBB0079B02.4 PROTEIN"/>
    <property type="match status" value="1"/>
</dbReference>
<reference evidence="3 4" key="1">
    <citation type="journal article" date="2021" name="Hortic Res">
        <title>Chromosome-scale assembly of the Dendrobium chrysotoxum genome enhances the understanding of orchid evolution.</title>
        <authorList>
            <person name="Zhang Y."/>
            <person name="Zhang G.Q."/>
            <person name="Zhang D."/>
            <person name="Liu X.D."/>
            <person name="Xu X.Y."/>
            <person name="Sun W.H."/>
            <person name="Yu X."/>
            <person name="Zhu X."/>
            <person name="Wang Z.W."/>
            <person name="Zhao X."/>
            <person name="Zhong W.Y."/>
            <person name="Chen H."/>
            <person name="Yin W.L."/>
            <person name="Huang T."/>
            <person name="Niu S.C."/>
            <person name="Liu Z.J."/>
        </authorList>
    </citation>
    <scope>NUCLEOTIDE SEQUENCE [LARGE SCALE GENOMIC DNA]</scope>
    <source>
        <strain evidence="3">Lindl</strain>
    </source>
</reference>
<dbReference type="EMBL" id="JAGFBR010000014">
    <property type="protein sequence ID" value="KAH0455905.1"/>
    <property type="molecule type" value="Genomic_DNA"/>
</dbReference>
<feature type="domain" description="Programmed cell death protein 2 C-terminal" evidence="2">
    <location>
        <begin position="95"/>
        <end position="164"/>
    </location>
</feature>
<dbReference type="Proteomes" id="UP000775213">
    <property type="component" value="Unassembled WGS sequence"/>
</dbReference>
<feature type="region of interest" description="Disordered" evidence="1">
    <location>
        <begin position="307"/>
        <end position="329"/>
    </location>
</feature>
<gene>
    <name evidence="3" type="ORF">IEQ34_015937</name>
</gene>
<comment type="caution">
    <text evidence="3">The sequence shown here is derived from an EMBL/GenBank/DDBJ whole genome shotgun (WGS) entry which is preliminary data.</text>
</comment>
<name>A0AAV7GI78_DENCH</name>
<evidence type="ECO:0000259" key="2">
    <source>
        <dbReference type="Pfam" id="PF04194"/>
    </source>
</evidence>
<accession>A0AAV7GI78</accession>
<evidence type="ECO:0000313" key="3">
    <source>
        <dbReference type="EMBL" id="KAH0455905.1"/>
    </source>
</evidence>
<dbReference type="GO" id="GO:0005737">
    <property type="term" value="C:cytoplasm"/>
    <property type="evidence" value="ECO:0007669"/>
    <property type="project" value="InterPro"/>
</dbReference>
<evidence type="ECO:0000313" key="4">
    <source>
        <dbReference type="Proteomes" id="UP000775213"/>
    </source>
</evidence>
<dbReference type="InterPro" id="IPR007320">
    <property type="entry name" value="PDCD2_C"/>
</dbReference>
<protein>
    <recommendedName>
        <fullName evidence="2">Programmed cell death protein 2 C-terminal domain-containing protein</fullName>
    </recommendedName>
</protein>
<dbReference type="PANTHER" id="PTHR47762:SF2">
    <property type="entry name" value="OS04G0640800 PROTEIN"/>
    <property type="match status" value="1"/>
</dbReference>
<evidence type="ECO:0000256" key="1">
    <source>
        <dbReference type="SAM" id="MobiDB-lite"/>
    </source>
</evidence>
<proteinExistence type="predicted"/>
<dbReference type="AlphaFoldDB" id="A0AAV7GI78"/>